<keyword evidence="1 13" id="KW-0540">Nuclease</keyword>
<keyword evidence="10 13" id="KW-0413">Isomerase</keyword>
<comment type="cofactor">
    <cofactor evidence="13">
        <name>Mg(2+)</name>
        <dbReference type="ChEBI" id="CHEBI:18420"/>
    </cofactor>
</comment>
<gene>
    <name evidence="13 17" type="primary">addA</name>
    <name evidence="17" type="ORF">CIB95_01145</name>
</gene>
<evidence type="ECO:0000256" key="14">
    <source>
        <dbReference type="PROSITE-ProRule" id="PRU00560"/>
    </source>
</evidence>
<dbReference type="SUPFAM" id="SSF52540">
    <property type="entry name" value="P-loop containing nucleoside triphosphate hydrolases"/>
    <property type="match status" value="1"/>
</dbReference>
<keyword evidence="5 13" id="KW-0347">Helicase</keyword>
<keyword evidence="8 13" id="KW-0238">DNA-binding</keyword>
<dbReference type="Gene3D" id="3.40.50.300">
    <property type="entry name" value="P-loop containing nucleotide triphosphate hydrolases"/>
    <property type="match status" value="4"/>
</dbReference>
<dbReference type="GO" id="GO:0008408">
    <property type="term" value="F:3'-5' exonuclease activity"/>
    <property type="evidence" value="ECO:0007669"/>
    <property type="project" value="UniProtKB-UniRule"/>
</dbReference>
<keyword evidence="7 13" id="KW-0067">ATP-binding</keyword>
<dbReference type="EC" id="5.6.2.4" evidence="13"/>
<organism evidence="17 18">
    <name type="scientific">Lottiidibacillus patelloidae</name>
    <dbReference type="NCBI Taxonomy" id="2670334"/>
    <lineage>
        <taxon>Bacteria</taxon>
        <taxon>Bacillati</taxon>
        <taxon>Bacillota</taxon>
        <taxon>Bacilli</taxon>
        <taxon>Bacillales</taxon>
        <taxon>Bacillaceae</taxon>
        <taxon>Lottiidibacillus</taxon>
    </lineage>
</organism>
<evidence type="ECO:0000259" key="15">
    <source>
        <dbReference type="PROSITE" id="PS51198"/>
    </source>
</evidence>
<keyword evidence="18" id="KW-1185">Reference proteome</keyword>
<dbReference type="Gene3D" id="1.10.274.50">
    <property type="match status" value="1"/>
</dbReference>
<keyword evidence="3 13" id="KW-0227">DNA damage</keyword>
<evidence type="ECO:0000256" key="9">
    <source>
        <dbReference type="ARBA" id="ARBA00023204"/>
    </source>
</evidence>
<dbReference type="GO" id="GO:0000724">
    <property type="term" value="P:double-strand break repair via homologous recombination"/>
    <property type="evidence" value="ECO:0007669"/>
    <property type="project" value="UniProtKB-UniRule"/>
</dbReference>
<feature type="domain" description="UvrD-like helicase C-terminal" evidence="16">
    <location>
        <begin position="499"/>
        <end position="799"/>
    </location>
</feature>
<reference evidence="17 18" key="2">
    <citation type="submission" date="2017-09" db="EMBL/GenBank/DDBJ databases">
        <title>Bacillus patelloidae sp. nov., isolated from the intestinal tract of a marine limpet.</title>
        <authorList>
            <person name="Liu R."/>
            <person name="Dong C."/>
            <person name="Shao Z."/>
        </authorList>
    </citation>
    <scope>NUCLEOTIDE SEQUENCE [LARGE SCALE GENOMIC DNA]</scope>
    <source>
        <strain evidence="17 18">SA5d-4</strain>
    </source>
</reference>
<accession>A0A263BX16</accession>
<dbReference type="InterPro" id="IPR014016">
    <property type="entry name" value="UvrD-like_ATP-bd"/>
</dbReference>
<keyword evidence="6 13" id="KW-0269">Exonuclease</keyword>
<dbReference type="InterPro" id="IPR038726">
    <property type="entry name" value="PDDEXK_AddAB-type"/>
</dbReference>
<comment type="subunit">
    <text evidence="13">Heterodimer of AddA and AddB/RexB.</text>
</comment>
<comment type="caution">
    <text evidence="17">The sequence shown here is derived from an EMBL/GenBank/DDBJ whole genome shotgun (WGS) entry which is preliminary data.</text>
</comment>
<dbReference type="EC" id="3.1.-.-" evidence="13"/>
<dbReference type="GO" id="GO:0005524">
    <property type="term" value="F:ATP binding"/>
    <property type="evidence" value="ECO:0007669"/>
    <property type="project" value="UniProtKB-UniRule"/>
</dbReference>
<evidence type="ECO:0000256" key="7">
    <source>
        <dbReference type="ARBA" id="ARBA00022840"/>
    </source>
</evidence>
<dbReference type="Pfam" id="PF12705">
    <property type="entry name" value="PDDEXK_1"/>
    <property type="match status" value="1"/>
</dbReference>
<dbReference type="GO" id="GO:0043138">
    <property type="term" value="F:3'-5' DNA helicase activity"/>
    <property type="evidence" value="ECO:0007669"/>
    <property type="project" value="UniProtKB-UniRule"/>
</dbReference>
<keyword evidence="4 13" id="KW-0378">Hydrolase</keyword>
<evidence type="ECO:0000256" key="12">
    <source>
        <dbReference type="ARBA" id="ARBA00048988"/>
    </source>
</evidence>
<evidence type="ECO:0000256" key="1">
    <source>
        <dbReference type="ARBA" id="ARBA00022722"/>
    </source>
</evidence>
<dbReference type="RefSeq" id="WP_094920724.1">
    <property type="nucleotide sequence ID" value="NZ_NPIA01000001.1"/>
</dbReference>
<dbReference type="FunFam" id="3.40.50.300:FF:001236">
    <property type="entry name" value="ATP-dependent helicase/nuclease subunit A"/>
    <property type="match status" value="1"/>
</dbReference>
<dbReference type="EMBL" id="NPIA01000001">
    <property type="protein sequence ID" value="OZM58210.1"/>
    <property type="molecule type" value="Genomic_DNA"/>
</dbReference>
<dbReference type="Gene3D" id="3.90.320.10">
    <property type="match status" value="1"/>
</dbReference>
<dbReference type="NCBIfam" id="TIGR02785">
    <property type="entry name" value="addA_Gpos"/>
    <property type="match status" value="1"/>
</dbReference>
<sequence length="1230" mass="142369">MTQWTNEQQAAIDARGTNTLVAAAAGSGKTAVLVEHIISYLTDKDNPIDVDRLLVVTFTNAAAAEMKKRIGEALEDTLKEQPSSLFIRKQLSLLNRANISTLHSFCMNVIRRYYYKIDIDPAFRILDETEGLLLQEQILEEIFEEEYSKENNESFFNLVDCYSSDRTDEQLQSLIIKLYLFSQSHPWPTAWLNEITRMYNVDENVSIEDLPWGRQLLEAVEQELENALQLIEQGKKICQLPEGHESYIENFEDDQKIVEGLLEAANDSWQAIFEQIQTLKHSTLSRKKCESDPHLQDKAKKIREQMKKMLKKLGENYFNREPDYFISDLQEMAPILEKLVEVTKVFAERFSATKREKGIVDYNDLEHYCLQILRDESSTLEEIVPSSAAIDFQRKFAEVLVDEYQDTNMVQEAILQLVTNGNNMFMVGDVKQSIYRFRLAEPYLFISKYKKFSLHGNNDGLRIDLAKNFRSRAEVLDGTNFLFKQMMNEKIGEIEYDEAAELKLGANFPEGNAYKSELVIIDRSEEKEIKEEQDEQEEDLENVQLEARYISKRINELIGKTGEKPYQVFDKSTGGTRAVSYRDIVILLRATQKEAPILLEEFKMNGIPAYAELSKGYFDATEIIVIMSLLRVIDNPLQDIPFAAVLRSPIVHLSGEEMAKIRIAKKQGNYYDAALAYIEKAEGEEDPLSIKLSAFIQKLKEWRMDARQGSLADLIWKLFNETGYYDFVGGMIGGTQRQANLKVLYDRARQYESTSFRGLFRFLRFIERMKERGSDLGTARALSEQEDVVRIMTIHKSKGLEFPVVFIAGIGKQFNEMDLRKNVLMHKELGFGTKYINPEKRISYPTLPLLAMKKKMKMELLAEEMRVLYVALTRAKEKMYLVGTVKDVEKEIDNWGDVIDHEDWLLPDYVRENNNRYIGWIAPAIMRHRDGVSLLDNLPSNRAGNIEVYDHPSKWEVTTVPSFELTSGANDEEQSMEQKLESVRVMEPVHVDSEFTEIVEQQLSWKYLHTEATKRKSKQTVTEIKRQRSLLEEDSERMMIPKQKSTIVKRPKFLQEKGLSPAERGTAMHLVMQHVPLYKEITKQVLVELMDTMVEKELLTIEQMRAVPVEKLLAFFTSSLGERFIHAKKVEREVPFSFGLKANEAYLDWNNSDETVILQGVIDCLMYEDDGIVLIDFKSDYISDDILDDELKERYKEQIALYSKAVEEIMKTPLKEKYLFFFNKGKIIKM</sequence>
<reference evidence="18" key="1">
    <citation type="submission" date="2017-08" db="EMBL/GenBank/DDBJ databases">
        <authorList>
            <person name="Huang Z."/>
        </authorList>
    </citation>
    <scope>NUCLEOTIDE SEQUENCE [LARGE SCALE GENOMIC DNA]</scope>
    <source>
        <strain evidence="18">SA5d-4</strain>
    </source>
</reference>
<dbReference type="AlphaFoldDB" id="A0A263BX16"/>
<dbReference type="Pfam" id="PF00580">
    <property type="entry name" value="UvrD-helicase"/>
    <property type="match status" value="1"/>
</dbReference>
<dbReference type="GO" id="GO:0005829">
    <property type="term" value="C:cytosol"/>
    <property type="evidence" value="ECO:0007669"/>
    <property type="project" value="TreeGrafter"/>
</dbReference>
<dbReference type="PROSITE" id="PS51217">
    <property type="entry name" value="UVRD_HELICASE_CTER"/>
    <property type="match status" value="1"/>
</dbReference>
<evidence type="ECO:0000313" key="18">
    <source>
        <dbReference type="Proteomes" id="UP000217083"/>
    </source>
</evidence>
<evidence type="ECO:0000256" key="11">
    <source>
        <dbReference type="ARBA" id="ARBA00034617"/>
    </source>
</evidence>
<dbReference type="Proteomes" id="UP000217083">
    <property type="component" value="Unassembled WGS sequence"/>
</dbReference>
<dbReference type="InterPro" id="IPR000212">
    <property type="entry name" value="DNA_helicase_UvrD/REP"/>
</dbReference>
<keyword evidence="2 13" id="KW-0547">Nucleotide-binding</keyword>
<evidence type="ECO:0000256" key="6">
    <source>
        <dbReference type="ARBA" id="ARBA00022839"/>
    </source>
</evidence>
<dbReference type="PANTHER" id="PTHR11070:SF48">
    <property type="entry name" value="ATP-DEPENDENT HELICASE_NUCLEASE SUBUNIT A"/>
    <property type="match status" value="1"/>
</dbReference>
<evidence type="ECO:0000259" key="16">
    <source>
        <dbReference type="PROSITE" id="PS51217"/>
    </source>
</evidence>
<dbReference type="PROSITE" id="PS51198">
    <property type="entry name" value="UVRD_HELICASE_ATP_BIND"/>
    <property type="match status" value="1"/>
</dbReference>
<comment type="similarity">
    <text evidence="13">Belongs to the helicase family. AddA subfamily.</text>
</comment>
<keyword evidence="9 13" id="KW-0234">DNA repair</keyword>
<proteinExistence type="inferred from homology"/>
<evidence type="ECO:0000256" key="8">
    <source>
        <dbReference type="ARBA" id="ARBA00023125"/>
    </source>
</evidence>
<feature type="binding site" evidence="14">
    <location>
        <begin position="23"/>
        <end position="30"/>
    </location>
    <ligand>
        <name>ATP</name>
        <dbReference type="ChEBI" id="CHEBI:30616"/>
    </ligand>
</feature>
<dbReference type="GO" id="GO:0033202">
    <property type="term" value="C:DNA helicase complex"/>
    <property type="evidence" value="ECO:0007669"/>
    <property type="project" value="TreeGrafter"/>
</dbReference>
<comment type="function">
    <text evidence="13">The heterodimer acts as both an ATP-dependent DNA helicase and an ATP-dependent, dual-direction single-stranded exonuclease. Recognizes the chi site generating a DNA molecule suitable for the initiation of homologous recombination. The AddA nuclease domain is required for chi fragment generation; this subunit has the helicase and 3' -&gt; 5' nuclease activities.</text>
</comment>
<dbReference type="InterPro" id="IPR027417">
    <property type="entry name" value="P-loop_NTPase"/>
</dbReference>
<dbReference type="Pfam" id="PF13361">
    <property type="entry name" value="UvrD_C"/>
    <property type="match status" value="1"/>
</dbReference>
<dbReference type="InterPro" id="IPR014152">
    <property type="entry name" value="AddA"/>
</dbReference>
<evidence type="ECO:0000256" key="4">
    <source>
        <dbReference type="ARBA" id="ARBA00022801"/>
    </source>
</evidence>
<comment type="catalytic activity">
    <reaction evidence="12 13">
        <text>ATP + H2O = ADP + phosphate + H(+)</text>
        <dbReference type="Rhea" id="RHEA:13065"/>
        <dbReference type="ChEBI" id="CHEBI:15377"/>
        <dbReference type="ChEBI" id="CHEBI:15378"/>
        <dbReference type="ChEBI" id="CHEBI:30616"/>
        <dbReference type="ChEBI" id="CHEBI:43474"/>
        <dbReference type="ChEBI" id="CHEBI:456216"/>
        <dbReference type="EC" id="5.6.2.4"/>
    </reaction>
</comment>
<dbReference type="GO" id="GO:0016887">
    <property type="term" value="F:ATP hydrolysis activity"/>
    <property type="evidence" value="ECO:0007669"/>
    <property type="project" value="RHEA"/>
</dbReference>
<protein>
    <recommendedName>
        <fullName evidence="13">ATP-dependent helicase/nuclease subunit A</fullName>
        <ecNumber evidence="13">3.1.-.-</ecNumber>
        <ecNumber evidence="13">5.6.2.4</ecNumber>
    </recommendedName>
    <alternativeName>
        <fullName evidence="13">ATP-dependent helicase/nuclease AddA</fullName>
    </alternativeName>
    <alternativeName>
        <fullName evidence="13">DNA 3'-5' helicase AddA</fullName>
    </alternativeName>
</protein>
<dbReference type="HAMAP" id="MF_01451">
    <property type="entry name" value="AddA"/>
    <property type="match status" value="1"/>
</dbReference>
<evidence type="ECO:0000256" key="10">
    <source>
        <dbReference type="ARBA" id="ARBA00023235"/>
    </source>
</evidence>
<dbReference type="GO" id="GO:0003690">
    <property type="term" value="F:double-stranded DNA binding"/>
    <property type="evidence" value="ECO:0007669"/>
    <property type="project" value="UniProtKB-UniRule"/>
</dbReference>
<dbReference type="InterPro" id="IPR011335">
    <property type="entry name" value="Restrct_endonuc-II-like"/>
</dbReference>
<feature type="domain" description="UvrD-like helicase ATP-binding" evidence="15">
    <location>
        <begin position="2"/>
        <end position="472"/>
    </location>
</feature>
<comment type="catalytic activity">
    <reaction evidence="11 13">
        <text>Couples ATP hydrolysis with the unwinding of duplex DNA by translocating in the 3'-5' direction.</text>
        <dbReference type="EC" id="5.6.2.4"/>
    </reaction>
</comment>
<evidence type="ECO:0000313" key="17">
    <source>
        <dbReference type="EMBL" id="OZM58210.1"/>
    </source>
</evidence>
<name>A0A263BX16_9BACI</name>
<evidence type="ECO:0000256" key="3">
    <source>
        <dbReference type="ARBA" id="ARBA00022763"/>
    </source>
</evidence>
<dbReference type="InterPro" id="IPR011604">
    <property type="entry name" value="PDDEXK-like_dom_sf"/>
</dbReference>
<dbReference type="SUPFAM" id="SSF52980">
    <property type="entry name" value="Restriction endonuclease-like"/>
    <property type="match status" value="1"/>
</dbReference>
<dbReference type="PANTHER" id="PTHR11070">
    <property type="entry name" value="UVRD / RECB / PCRA DNA HELICASE FAMILY MEMBER"/>
    <property type="match status" value="1"/>
</dbReference>
<evidence type="ECO:0000256" key="13">
    <source>
        <dbReference type="HAMAP-Rule" id="MF_01451"/>
    </source>
</evidence>
<evidence type="ECO:0000256" key="2">
    <source>
        <dbReference type="ARBA" id="ARBA00022741"/>
    </source>
</evidence>
<evidence type="ECO:0000256" key="5">
    <source>
        <dbReference type="ARBA" id="ARBA00022806"/>
    </source>
</evidence>
<dbReference type="InterPro" id="IPR014017">
    <property type="entry name" value="DNA_helicase_UvrD-like_C"/>
</dbReference>